<gene>
    <name evidence="2" type="ORF">GA398_25090</name>
</gene>
<feature type="chain" id="PRO_5029717311" description="Fimbrillin family protein" evidence="1">
    <location>
        <begin position="18"/>
        <end position="307"/>
    </location>
</feature>
<dbReference type="AlphaFoldDB" id="A0A7J5PJ32"/>
<sequence>MIRNIFLLMLSALCAWSCTDNLPGDEAPTDGRHSLNITVGPKPAFTDGTLTRADGTTLPETRAVQTDEGTKWEGGDLVWLYVEFTDDSNKTTVHYSALKYTGTTWRYLTGDEANSLELNPNLNGVTFNRTLIYSQADGSTQYVMAGIRAYVGNSKPDTNGLITIPAPDSGSSVPVMEAGSRVADLSQPLTLNFTYRCSRLRIPAGYSVQMKNYRYYASCNLAGGILNIKTDAIPLDLPAADAPRDIFLLPVADVQGTPATITLTRSGGATWIFTPQPGTATAGAFDYYGQSYTLPDLGNGSVTPGGM</sequence>
<comment type="caution">
    <text evidence="2">The sequence shown here is derived from an EMBL/GenBank/DDBJ whole genome shotgun (WGS) entry which is preliminary data.</text>
</comment>
<accession>A0A7J5PJ32</accession>
<feature type="signal peptide" evidence="1">
    <location>
        <begin position="1"/>
        <end position="17"/>
    </location>
</feature>
<evidence type="ECO:0000313" key="3">
    <source>
        <dbReference type="Proteomes" id="UP000434604"/>
    </source>
</evidence>
<dbReference type="EMBL" id="WDED01000070">
    <property type="protein sequence ID" value="KAB6138932.1"/>
    <property type="molecule type" value="Genomic_DNA"/>
</dbReference>
<dbReference type="Proteomes" id="UP000434604">
    <property type="component" value="Unassembled WGS sequence"/>
</dbReference>
<keyword evidence="1" id="KW-0732">Signal</keyword>
<name>A0A7J5PJ32_9BACE</name>
<evidence type="ECO:0008006" key="4">
    <source>
        <dbReference type="Google" id="ProtNLM"/>
    </source>
</evidence>
<dbReference type="RefSeq" id="WP_151935633.1">
    <property type="nucleotide sequence ID" value="NZ_JBCHCN010000023.1"/>
</dbReference>
<reference evidence="2 3" key="1">
    <citation type="journal article" date="2019" name="Nat. Med.">
        <title>A library of human gut bacterial isolates paired with longitudinal multiomics data enables mechanistic microbiome research.</title>
        <authorList>
            <person name="Poyet M."/>
            <person name="Groussin M."/>
            <person name="Gibbons S.M."/>
            <person name="Avila-Pacheco J."/>
            <person name="Jiang X."/>
            <person name="Kearney S.M."/>
            <person name="Perrotta A.R."/>
            <person name="Berdy B."/>
            <person name="Zhao S."/>
            <person name="Lieberman T.D."/>
            <person name="Swanson P.K."/>
            <person name="Smith M."/>
            <person name="Roesemann S."/>
            <person name="Alexander J.E."/>
            <person name="Rich S.A."/>
            <person name="Livny J."/>
            <person name="Vlamakis H."/>
            <person name="Clish C."/>
            <person name="Bullock K."/>
            <person name="Deik A."/>
            <person name="Scott J."/>
            <person name="Pierce K.A."/>
            <person name="Xavier R.J."/>
            <person name="Alm E.J."/>
        </authorList>
    </citation>
    <scope>NUCLEOTIDE SEQUENCE [LARGE SCALE GENOMIC DNA]</scope>
    <source>
        <strain evidence="2 3">BIOML-A58</strain>
    </source>
</reference>
<protein>
    <recommendedName>
        <fullName evidence="4">Fimbrillin family protein</fullName>
    </recommendedName>
</protein>
<evidence type="ECO:0000256" key="1">
    <source>
        <dbReference type="SAM" id="SignalP"/>
    </source>
</evidence>
<organism evidence="2 3">
    <name type="scientific">Bacteroides xylanisolvens</name>
    <dbReference type="NCBI Taxonomy" id="371601"/>
    <lineage>
        <taxon>Bacteria</taxon>
        <taxon>Pseudomonadati</taxon>
        <taxon>Bacteroidota</taxon>
        <taxon>Bacteroidia</taxon>
        <taxon>Bacteroidales</taxon>
        <taxon>Bacteroidaceae</taxon>
        <taxon>Bacteroides</taxon>
    </lineage>
</organism>
<proteinExistence type="predicted"/>
<evidence type="ECO:0000313" key="2">
    <source>
        <dbReference type="EMBL" id="KAB6138932.1"/>
    </source>
</evidence>